<feature type="non-terminal residue" evidence="1">
    <location>
        <position position="32"/>
    </location>
</feature>
<evidence type="ECO:0000313" key="2">
    <source>
        <dbReference type="Proteomes" id="UP000699042"/>
    </source>
</evidence>
<sequence>MLRWLQLVGEAGAGNVVPRAGKLGKSTILVDP</sequence>
<dbReference type="EMBL" id="JAESDN010000015">
    <property type="protein sequence ID" value="KAG7041397.1"/>
    <property type="molecule type" value="Genomic_DNA"/>
</dbReference>
<evidence type="ECO:0000313" key="1">
    <source>
        <dbReference type="EMBL" id="KAG7041397.1"/>
    </source>
</evidence>
<dbReference type="AlphaFoldDB" id="A0A9P7UBE5"/>
<organism evidence="1 2">
    <name type="scientific">Colletotrichum scovillei</name>
    <dbReference type="NCBI Taxonomy" id="1209932"/>
    <lineage>
        <taxon>Eukaryota</taxon>
        <taxon>Fungi</taxon>
        <taxon>Dikarya</taxon>
        <taxon>Ascomycota</taxon>
        <taxon>Pezizomycotina</taxon>
        <taxon>Sordariomycetes</taxon>
        <taxon>Hypocreomycetidae</taxon>
        <taxon>Glomerellales</taxon>
        <taxon>Glomerellaceae</taxon>
        <taxon>Colletotrichum</taxon>
        <taxon>Colletotrichum acutatum species complex</taxon>
    </lineage>
</organism>
<accession>A0A9P7UBE5</accession>
<proteinExistence type="predicted"/>
<dbReference type="Proteomes" id="UP000699042">
    <property type="component" value="Unassembled WGS sequence"/>
</dbReference>
<comment type="caution">
    <text evidence="1">The sequence shown here is derived from an EMBL/GenBank/DDBJ whole genome shotgun (WGS) entry which is preliminary data.</text>
</comment>
<gene>
    <name evidence="1" type="ORF">JMJ77_003503</name>
</gene>
<keyword evidence="2" id="KW-1185">Reference proteome</keyword>
<reference evidence="1" key="1">
    <citation type="submission" date="2021-05" db="EMBL/GenBank/DDBJ databases">
        <title>Comparative genomics of three Colletotrichum scovillei strains and genetic complementation revealed genes involved fungal growth and virulence on chili pepper.</title>
        <authorList>
            <person name="Hsieh D.-K."/>
            <person name="Chuang S.-C."/>
            <person name="Chen C.-Y."/>
            <person name="Chao Y.-T."/>
            <person name="Lu M.-Y.J."/>
            <person name="Lee M.-H."/>
            <person name="Shih M.-C."/>
        </authorList>
    </citation>
    <scope>NUCLEOTIDE SEQUENCE</scope>
    <source>
        <strain evidence="1">Coll-153</strain>
    </source>
</reference>
<protein>
    <submittedName>
        <fullName evidence="1">Uncharacterized protein</fullName>
    </submittedName>
</protein>
<name>A0A9P7UBE5_9PEZI</name>